<feature type="non-terminal residue" evidence="1">
    <location>
        <position position="262"/>
    </location>
</feature>
<proteinExistence type="predicted"/>
<protein>
    <submittedName>
        <fullName evidence="1">Uncharacterized protein</fullName>
    </submittedName>
</protein>
<evidence type="ECO:0000313" key="1">
    <source>
        <dbReference type="EMBL" id="GBR75059.1"/>
    </source>
</evidence>
<evidence type="ECO:0000313" key="2">
    <source>
        <dbReference type="Proteomes" id="UP000269352"/>
    </source>
</evidence>
<accession>A0A388TER8</accession>
<name>A0A388TER8_TERA1</name>
<dbReference type="EMBL" id="BGZN01000145">
    <property type="protein sequence ID" value="GBR75059.1"/>
    <property type="molecule type" value="Genomic_DNA"/>
</dbReference>
<reference evidence="1 2" key="1">
    <citation type="journal article" date="2019" name="ISME J.">
        <title>Genome analyses of uncultured TG2/ZB3 bacteria in 'Margulisbacteria' specifically attached to ectosymbiotic spirochetes of protists in the termite gut.</title>
        <authorList>
            <person name="Utami Y.D."/>
            <person name="Kuwahara H."/>
            <person name="Igai K."/>
            <person name="Murakami T."/>
            <person name="Sugaya K."/>
            <person name="Morikawa T."/>
            <person name="Nagura Y."/>
            <person name="Yuki M."/>
            <person name="Deevong P."/>
            <person name="Inoue T."/>
            <person name="Kihara K."/>
            <person name="Lo N."/>
            <person name="Yamada A."/>
            <person name="Ohkuma M."/>
            <person name="Hongoh Y."/>
        </authorList>
    </citation>
    <scope>NUCLEOTIDE SEQUENCE [LARGE SCALE GENOMIC DNA]</scope>
    <source>
        <strain evidence="1">NkOx7-01</strain>
    </source>
</reference>
<gene>
    <name evidence="1" type="ORF">NO1_2121</name>
</gene>
<sequence length="262" mass="29686">MAIQDVQQQVSASRQAQEIRAEQRTRDLQYYQKEVQRAEAAKPQSLAQLLDKTAQERSTNIVANMVASFSRSSLGKLFDDAPKTRDKQLNVQDYIRESDEPHEDNVSITRRNNVRTLNKEMELRRGDREHAEKIQYQFDSETRELMEHYTRLYGQIISSRSGAAAQELDKLEKKLKTDKGFNDTQLLELKLSVKQSLRGAVVGQIKDAFMKKMVSMDMVVELGTAERGLNDLLAEIQENTGLGGVDFGGFNTDLQGSVNRAA</sequence>
<dbReference type="Proteomes" id="UP000269352">
    <property type="component" value="Unassembled WGS sequence"/>
</dbReference>
<keyword evidence="2" id="KW-1185">Reference proteome</keyword>
<dbReference type="AlphaFoldDB" id="A0A388TER8"/>
<comment type="caution">
    <text evidence="1">The sequence shown here is derived from an EMBL/GenBank/DDBJ whole genome shotgun (WGS) entry which is preliminary data.</text>
</comment>
<organism evidence="1 2">
    <name type="scientific">Termititenax aidoneus</name>
    <dbReference type="NCBI Taxonomy" id="2218524"/>
    <lineage>
        <taxon>Bacteria</taxon>
        <taxon>Bacillati</taxon>
        <taxon>Candidatus Margulisiibacteriota</taxon>
        <taxon>Candidatus Termititenacia</taxon>
        <taxon>Candidatus Termititenacales</taxon>
        <taxon>Candidatus Termititenacaceae</taxon>
        <taxon>Candidatus Termititenax</taxon>
    </lineage>
</organism>